<evidence type="ECO:0000313" key="1">
    <source>
        <dbReference type="EMBL" id="MBK1865918.1"/>
    </source>
</evidence>
<protein>
    <submittedName>
        <fullName evidence="1">ABC transporter permease subunit</fullName>
    </submittedName>
</protein>
<sequence>MPRTSPPAWYRNPAMLGRLAQGLAVGLVVLVLVLLLRNAAANMGSRGLVIDPGFLWTTAPFNIGFSPFINFVRGNGVYWQVFVIGAGNTLLVAAAGIVSATVLGTIIGVMRLSTNLLARRLASAYIETFRNLPLLLQVFFWHFIAILPLLPARKESWILGSAGLVNREGVFLSRISFATPGLAWLALVVAIAAIIVLLRWGRAPERTGREIMTVAIVSFGVVAGLVWFAAPAFDPPRLERMGVAGGFWIPVSLLSLWWALTVSTAAFIAEAVRAGIIAVPKGQREASKALGLSRFQSLRLVEMPQALRIIIPPTISQYLNLFKNSSLAVAVGYDDIVNIWMGATLNQTGQAIIIIAVTMAFFTTVSLLTSFTMNAYNSRVAIKER</sequence>
<gene>
    <name evidence="1" type="ORF">JHL16_06105</name>
</gene>
<dbReference type="EMBL" id="JAENHL010000006">
    <property type="protein sequence ID" value="MBK1865918.1"/>
    <property type="molecule type" value="Genomic_DNA"/>
</dbReference>
<proteinExistence type="predicted"/>
<dbReference type="Proteomes" id="UP000616151">
    <property type="component" value="Unassembled WGS sequence"/>
</dbReference>
<organism evidence="1 2">
    <name type="scientific">Taklimakanibacter albus</name>
    <dbReference type="NCBI Taxonomy" id="2800327"/>
    <lineage>
        <taxon>Bacteria</taxon>
        <taxon>Pseudomonadati</taxon>
        <taxon>Pseudomonadota</taxon>
        <taxon>Alphaproteobacteria</taxon>
        <taxon>Hyphomicrobiales</taxon>
        <taxon>Aestuariivirgaceae</taxon>
        <taxon>Taklimakanibacter</taxon>
    </lineage>
</organism>
<comment type="caution">
    <text evidence="1">The sequence shown here is derived from an EMBL/GenBank/DDBJ whole genome shotgun (WGS) entry which is preliminary data.</text>
</comment>
<name>A0ACC5QZV2_9HYPH</name>
<keyword evidence="2" id="KW-1185">Reference proteome</keyword>
<accession>A0ACC5QZV2</accession>
<reference evidence="1" key="1">
    <citation type="submission" date="2021-01" db="EMBL/GenBank/DDBJ databases">
        <authorList>
            <person name="Sun Q."/>
        </authorList>
    </citation>
    <scope>NUCLEOTIDE SEQUENCE</scope>
    <source>
        <strain evidence="1">YIM B02566</strain>
    </source>
</reference>
<evidence type="ECO:0000313" key="2">
    <source>
        <dbReference type="Proteomes" id="UP000616151"/>
    </source>
</evidence>